<protein>
    <submittedName>
        <fullName evidence="2">Uncharacterized protein</fullName>
    </submittedName>
</protein>
<feature type="transmembrane region" description="Helical" evidence="1">
    <location>
        <begin position="192"/>
        <end position="211"/>
    </location>
</feature>
<sequence length="221" mass="24825">MLNNPSLTKAKDIFGFEYSVRGEDGAIIKSGKLTKYTDIYLPATDDYNLTISGLTLSGADILAQYPDYQTYSWIDNVAINSVLILSVLGFGLGMITMFWTLADTVFKTQAGIYYFFVNTFGTNFANVVLGQFRDIFTLTGIFGMIFSMNRDIVYKFGKWFALSLINMFAVGWMGLEFYQANLWGGMVDIADLIAFSVVPISTIIYGAYSYIRYVFLPKIKS</sequence>
<feature type="transmembrane region" description="Helical" evidence="1">
    <location>
        <begin position="159"/>
        <end position="180"/>
    </location>
</feature>
<evidence type="ECO:0000256" key="1">
    <source>
        <dbReference type="SAM" id="Phobius"/>
    </source>
</evidence>
<gene>
    <name evidence="2" type="ORF">COT87_01160</name>
</gene>
<keyword evidence="1" id="KW-1133">Transmembrane helix</keyword>
<organism evidence="2 3">
    <name type="scientific">Candidatus Collierbacteria bacterium CG10_big_fil_rev_8_21_14_0_10_44_9</name>
    <dbReference type="NCBI Taxonomy" id="1974535"/>
    <lineage>
        <taxon>Bacteria</taxon>
        <taxon>Candidatus Collieribacteriota</taxon>
    </lineage>
</organism>
<keyword evidence="1" id="KW-0472">Membrane</keyword>
<evidence type="ECO:0000313" key="3">
    <source>
        <dbReference type="Proteomes" id="UP000230796"/>
    </source>
</evidence>
<reference evidence="3" key="1">
    <citation type="submission" date="2017-09" db="EMBL/GenBank/DDBJ databases">
        <title>Depth-based differentiation of microbial function through sediment-hosted aquifers and enrichment of novel symbionts in the deep terrestrial subsurface.</title>
        <authorList>
            <person name="Probst A.J."/>
            <person name="Ladd B."/>
            <person name="Jarett J.K."/>
            <person name="Geller-Mcgrath D.E."/>
            <person name="Sieber C.M.K."/>
            <person name="Emerson J.B."/>
            <person name="Anantharaman K."/>
            <person name="Thomas B.C."/>
            <person name="Malmstrom R."/>
            <person name="Stieglmeier M."/>
            <person name="Klingl A."/>
            <person name="Woyke T."/>
            <person name="Ryan C.M."/>
            <person name="Banfield J.F."/>
        </authorList>
    </citation>
    <scope>NUCLEOTIDE SEQUENCE [LARGE SCALE GENOMIC DNA]</scope>
</reference>
<dbReference type="AlphaFoldDB" id="A0A2H0VJ60"/>
<proteinExistence type="predicted"/>
<dbReference type="Proteomes" id="UP000230796">
    <property type="component" value="Unassembled WGS sequence"/>
</dbReference>
<keyword evidence="1" id="KW-0812">Transmembrane</keyword>
<feature type="transmembrane region" description="Helical" evidence="1">
    <location>
        <begin position="77"/>
        <end position="99"/>
    </location>
</feature>
<accession>A0A2H0VJ60</accession>
<dbReference type="EMBL" id="PFAF01000020">
    <property type="protein sequence ID" value="PIR99126.1"/>
    <property type="molecule type" value="Genomic_DNA"/>
</dbReference>
<evidence type="ECO:0000313" key="2">
    <source>
        <dbReference type="EMBL" id="PIR99126.1"/>
    </source>
</evidence>
<feature type="transmembrane region" description="Helical" evidence="1">
    <location>
        <begin position="111"/>
        <end position="129"/>
    </location>
</feature>
<name>A0A2H0VJ60_9BACT</name>
<comment type="caution">
    <text evidence="2">The sequence shown here is derived from an EMBL/GenBank/DDBJ whole genome shotgun (WGS) entry which is preliminary data.</text>
</comment>